<comment type="caution">
    <text evidence="1">The sequence shown here is derived from an EMBL/GenBank/DDBJ whole genome shotgun (WGS) entry which is preliminary data.</text>
</comment>
<dbReference type="AlphaFoldDB" id="A0A7W7MLL8"/>
<proteinExistence type="predicted"/>
<evidence type="ECO:0000313" key="1">
    <source>
        <dbReference type="EMBL" id="MBB4754245.1"/>
    </source>
</evidence>
<dbReference type="EMBL" id="JACHNC010000001">
    <property type="protein sequence ID" value="MBB4754245.1"/>
    <property type="molecule type" value="Genomic_DNA"/>
</dbReference>
<evidence type="ECO:0000313" key="2">
    <source>
        <dbReference type="Proteomes" id="UP000590511"/>
    </source>
</evidence>
<gene>
    <name evidence="1" type="ORF">BJ964_008406</name>
</gene>
<name>A0A7W7MLL8_9ACTN</name>
<reference evidence="1 2" key="1">
    <citation type="submission" date="2020-08" db="EMBL/GenBank/DDBJ databases">
        <title>Sequencing the genomes of 1000 actinobacteria strains.</title>
        <authorList>
            <person name="Klenk H.-P."/>
        </authorList>
    </citation>
    <scope>NUCLEOTIDE SEQUENCE [LARGE SCALE GENOMIC DNA]</scope>
    <source>
        <strain evidence="1 2">DSM 43150</strain>
    </source>
</reference>
<protein>
    <submittedName>
        <fullName evidence="1">Uncharacterized protein</fullName>
    </submittedName>
</protein>
<organism evidence="1 2">
    <name type="scientific">Actinoplanes lobatus</name>
    <dbReference type="NCBI Taxonomy" id="113568"/>
    <lineage>
        <taxon>Bacteria</taxon>
        <taxon>Bacillati</taxon>
        <taxon>Actinomycetota</taxon>
        <taxon>Actinomycetes</taxon>
        <taxon>Micromonosporales</taxon>
        <taxon>Micromonosporaceae</taxon>
        <taxon>Actinoplanes</taxon>
    </lineage>
</organism>
<accession>A0A7W7MLL8</accession>
<sequence length="46" mass="4555">MNPALVVGAVGLAILSGRGFSVLVTGSVGRGTPGFLPLFCCSRSCS</sequence>
<dbReference type="Proteomes" id="UP000590511">
    <property type="component" value="Unassembled WGS sequence"/>
</dbReference>